<dbReference type="SMART" id="SM00591">
    <property type="entry name" value="RWD"/>
    <property type="match status" value="1"/>
</dbReference>
<dbReference type="STRING" id="1156394.T0R134"/>
<dbReference type="GeneID" id="19942471"/>
<accession>T0R134</accession>
<dbReference type="Pfam" id="PF05773">
    <property type="entry name" value="RWD"/>
    <property type="match status" value="1"/>
</dbReference>
<feature type="region of interest" description="Disordered" evidence="1">
    <location>
        <begin position="202"/>
        <end position="247"/>
    </location>
</feature>
<dbReference type="eggNOG" id="KOG4018">
    <property type="taxonomic scope" value="Eukaryota"/>
</dbReference>
<dbReference type="OMA" id="QWDEHKK"/>
<gene>
    <name evidence="3" type="ORF">SDRG_01744</name>
</gene>
<dbReference type="Gene3D" id="3.10.110.10">
    <property type="entry name" value="Ubiquitin Conjugating Enzyme"/>
    <property type="match status" value="1"/>
</dbReference>
<dbReference type="PANTHER" id="PTHR12292">
    <property type="entry name" value="RWD DOMAIN-CONTAINING PROTEIN"/>
    <property type="match status" value="1"/>
</dbReference>
<dbReference type="AlphaFoldDB" id="T0R134"/>
<dbReference type="RefSeq" id="XP_008605510.1">
    <property type="nucleotide sequence ID" value="XM_008607288.1"/>
</dbReference>
<dbReference type="InterPro" id="IPR016135">
    <property type="entry name" value="UBQ-conjugating_enzyme/RWD"/>
</dbReference>
<dbReference type="Proteomes" id="UP000030762">
    <property type="component" value="Unassembled WGS sequence"/>
</dbReference>
<evidence type="ECO:0000313" key="4">
    <source>
        <dbReference type="Proteomes" id="UP000030762"/>
    </source>
</evidence>
<sequence>MADYAEEQMMEVEALESIYMDDFAKIHDSPLTVTVHVVPNQDGENNHVALSLKCTLPETYPEASPKIDILLEKGLSDRQEKEIRVLLEAQIEENLGMAMIYTITEAVREYLVENNREGNDGSEYQEMLRRMESKQKKEDTAAAAAQAILDEENAHTTAKSNEGTPVTVESFNAWKAKFDAEMMIKVTGKVGVSTEKRLTGRQLWASGAAKEDTTTDADGVDDGEDDDDDDDDENDEEYVDDGDDDAN</sequence>
<evidence type="ECO:0000256" key="1">
    <source>
        <dbReference type="SAM" id="MobiDB-lite"/>
    </source>
</evidence>
<proteinExistence type="predicted"/>
<dbReference type="FunCoup" id="T0R134">
    <property type="interactions" value="268"/>
</dbReference>
<dbReference type="InterPro" id="IPR040213">
    <property type="entry name" value="GIR2-like"/>
</dbReference>
<reference evidence="3 4" key="1">
    <citation type="submission" date="2012-04" db="EMBL/GenBank/DDBJ databases">
        <title>The Genome Sequence of Saprolegnia declina VS20.</title>
        <authorList>
            <consortium name="The Broad Institute Genome Sequencing Platform"/>
            <person name="Russ C."/>
            <person name="Nusbaum C."/>
            <person name="Tyler B."/>
            <person name="van West P."/>
            <person name="Dieguez-Uribeondo J."/>
            <person name="de Bruijn I."/>
            <person name="Tripathy S."/>
            <person name="Jiang R."/>
            <person name="Young S.K."/>
            <person name="Zeng Q."/>
            <person name="Gargeya S."/>
            <person name="Fitzgerald M."/>
            <person name="Haas B."/>
            <person name="Abouelleil A."/>
            <person name="Alvarado L."/>
            <person name="Arachchi H.M."/>
            <person name="Berlin A."/>
            <person name="Chapman S.B."/>
            <person name="Goldberg J."/>
            <person name="Griggs A."/>
            <person name="Gujja S."/>
            <person name="Hansen M."/>
            <person name="Howarth C."/>
            <person name="Imamovic A."/>
            <person name="Larimer J."/>
            <person name="McCowen C."/>
            <person name="Montmayeur A."/>
            <person name="Murphy C."/>
            <person name="Neiman D."/>
            <person name="Pearson M."/>
            <person name="Priest M."/>
            <person name="Roberts A."/>
            <person name="Saif S."/>
            <person name="Shea T."/>
            <person name="Sisk P."/>
            <person name="Sykes S."/>
            <person name="Wortman J."/>
            <person name="Nusbaum C."/>
            <person name="Birren B."/>
        </authorList>
    </citation>
    <scope>NUCLEOTIDE SEQUENCE [LARGE SCALE GENOMIC DNA]</scope>
    <source>
        <strain evidence="3 4">VS20</strain>
    </source>
</reference>
<evidence type="ECO:0000313" key="3">
    <source>
        <dbReference type="EMBL" id="EQC40666.1"/>
    </source>
</evidence>
<dbReference type="VEuPathDB" id="FungiDB:SDRG_01744"/>
<dbReference type="EMBL" id="JH767135">
    <property type="protein sequence ID" value="EQC40666.1"/>
    <property type="molecule type" value="Genomic_DNA"/>
</dbReference>
<dbReference type="InParanoid" id="T0R134"/>
<feature type="compositionally biased region" description="Acidic residues" evidence="1">
    <location>
        <begin position="214"/>
        <end position="247"/>
    </location>
</feature>
<name>T0R134_SAPDV</name>
<dbReference type="PROSITE" id="PS50908">
    <property type="entry name" value="RWD"/>
    <property type="match status" value="1"/>
</dbReference>
<dbReference type="FunFam" id="3.10.110.10:FF:000075">
    <property type="entry name" value="RWD domain-containing protein (Gir2)"/>
    <property type="match status" value="1"/>
</dbReference>
<dbReference type="OrthoDB" id="277175at2759"/>
<evidence type="ECO:0000259" key="2">
    <source>
        <dbReference type="PROSITE" id="PS50908"/>
    </source>
</evidence>
<organism evidence="3 4">
    <name type="scientific">Saprolegnia diclina (strain VS20)</name>
    <dbReference type="NCBI Taxonomy" id="1156394"/>
    <lineage>
        <taxon>Eukaryota</taxon>
        <taxon>Sar</taxon>
        <taxon>Stramenopiles</taxon>
        <taxon>Oomycota</taxon>
        <taxon>Saprolegniomycetes</taxon>
        <taxon>Saprolegniales</taxon>
        <taxon>Saprolegniaceae</taxon>
        <taxon>Saprolegnia</taxon>
    </lineage>
</organism>
<dbReference type="CDD" id="cd23823">
    <property type="entry name" value="RWD_GCN2"/>
    <property type="match status" value="1"/>
</dbReference>
<feature type="domain" description="RWD" evidence="2">
    <location>
        <begin position="10"/>
        <end position="114"/>
    </location>
</feature>
<dbReference type="SUPFAM" id="SSF54495">
    <property type="entry name" value="UBC-like"/>
    <property type="match status" value="1"/>
</dbReference>
<keyword evidence="4" id="KW-1185">Reference proteome</keyword>
<protein>
    <recommendedName>
        <fullName evidence="2">RWD domain-containing protein</fullName>
    </recommendedName>
</protein>
<dbReference type="InterPro" id="IPR006575">
    <property type="entry name" value="RWD_dom"/>
</dbReference>